<dbReference type="Gene3D" id="3.90.228.10">
    <property type="match status" value="1"/>
</dbReference>
<evidence type="ECO:0000259" key="1">
    <source>
        <dbReference type="Pfam" id="PF00644"/>
    </source>
</evidence>
<feature type="domain" description="PARP catalytic" evidence="1">
    <location>
        <begin position="53"/>
        <end position="141"/>
    </location>
</feature>
<gene>
    <name evidence="2" type="ORF">BSAL_53955c</name>
</gene>
<accession>A0A0S4IIK0</accession>
<protein>
    <recommendedName>
        <fullName evidence="1">PARP catalytic domain-containing protein</fullName>
    </recommendedName>
</protein>
<keyword evidence="3" id="KW-1185">Reference proteome</keyword>
<evidence type="ECO:0000313" key="2">
    <source>
        <dbReference type="EMBL" id="CUE72144.1"/>
    </source>
</evidence>
<dbReference type="GO" id="GO:0003950">
    <property type="term" value="F:NAD+ poly-ADP-ribosyltransferase activity"/>
    <property type="evidence" value="ECO:0007669"/>
    <property type="project" value="InterPro"/>
</dbReference>
<dbReference type="SUPFAM" id="SSF56399">
    <property type="entry name" value="ADP-ribosylation"/>
    <property type="match status" value="1"/>
</dbReference>
<reference evidence="3" key="1">
    <citation type="submission" date="2015-09" db="EMBL/GenBank/DDBJ databases">
        <authorList>
            <consortium name="Pathogen Informatics"/>
        </authorList>
    </citation>
    <scope>NUCLEOTIDE SEQUENCE [LARGE SCALE GENOMIC DNA]</scope>
    <source>
        <strain evidence="3">Lake Konstanz</strain>
    </source>
</reference>
<dbReference type="AlphaFoldDB" id="A0A0S4IIK0"/>
<dbReference type="Pfam" id="PF00644">
    <property type="entry name" value="PARP"/>
    <property type="match status" value="1"/>
</dbReference>
<feature type="non-terminal residue" evidence="2">
    <location>
        <position position="188"/>
    </location>
</feature>
<proteinExistence type="predicted"/>
<dbReference type="InterPro" id="IPR012317">
    <property type="entry name" value="Poly(ADP-ribose)pol_cat_dom"/>
</dbReference>
<name>A0A0S4IIK0_BODSA</name>
<dbReference type="Proteomes" id="UP000051952">
    <property type="component" value="Unassembled WGS sequence"/>
</dbReference>
<dbReference type="VEuPathDB" id="TriTrypDB:BSAL_53955c"/>
<sequence length="188" mass="20186">MIHSLETNRYAVNAPDSPMDAASVAGLNRLKQFFIPVVAAPDGPSVPSARLLFAWHGTSPDNVVVACRDDHRSLRASDYQFFGAGSYLALEATHAVRFSEQVRGESAMILCAVSVSQAPIADSFVMIHILETNRYAVNAPDNPMDAATVAGLNRLKQFFIPVVAAPDGPPVPSARLLFAWHGTSPDNV</sequence>
<organism evidence="2 3">
    <name type="scientific">Bodo saltans</name>
    <name type="common">Flagellated protozoan</name>
    <dbReference type="NCBI Taxonomy" id="75058"/>
    <lineage>
        <taxon>Eukaryota</taxon>
        <taxon>Discoba</taxon>
        <taxon>Euglenozoa</taxon>
        <taxon>Kinetoplastea</taxon>
        <taxon>Metakinetoplastina</taxon>
        <taxon>Eubodonida</taxon>
        <taxon>Bodonidae</taxon>
        <taxon>Bodo</taxon>
    </lineage>
</organism>
<dbReference type="EMBL" id="CYKH01000118">
    <property type="protein sequence ID" value="CUE72144.1"/>
    <property type="molecule type" value="Genomic_DNA"/>
</dbReference>
<evidence type="ECO:0000313" key="3">
    <source>
        <dbReference type="Proteomes" id="UP000051952"/>
    </source>
</evidence>